<comment type="caution">
    <text evidence="1">The sequence shown here is derived from an EMBL/GenBank/DDBJ whole genome shotgun (WGS) entry which is preliminary data.</text>
</comment>
<reference evidence="1 2" key="1">
    <citation type="submission" date="2016-07" db="EMBL/GenBank/DDBJ databases">
        <title>Pervasive Adenine N6-methylation of Active Genes in Fungi.</title>
        <authorList>
            <consortium name="DOE Joint Genome Institute"/>
            <person name="Mondo S.J."/>
            <person name="Dannebaum R.O."/>
            <person name="Kuo R.C."/>
            <person name="Labutti K."/>
            <person name="Haridas S."/>
            <person name="Kuo A."/>
            <person name="Salamov A."/>
            <person name="Ahrendt S.R."/>
            <person name="Lipzen A."/>
            <person name="Sullivan W."/>
            <person name="Andreopoulos W.B."/>
            <person name="Clum A."/>
            <person name="Lindquist E."/>
            <person name="Daum C."/>
            <person name="Ramamoorthy G.K."/>
            <person name="Gryganskyi A."/>
            <person name="Culley D."/>
            <person name="Magnuson J.K."/>
            <person name="James T.Y."/>
            <person name="O'Malley M.A."/>
            <person name="Stajich J.E."/>
            <person name="Spatafora J.W."/>
            <person name="Visel A."/>
            <person name="Grigoriev I.V."/>
        </authorList>
    </citation>
    <scope>NUCLEOTIDE SEQUENCE [LARGE SCALE GENOMIC DNA]</scope>
    <source>
        <strain evidence="1 2">JEL800</strain>
    </source>
</reference>
<dbReference type="AlphaFoldDB" id="A0A1Y2BI72"/>
<dbReference type="EMBL" id="MCGO01000062">
    <property type="protein sequence ID" value="ORY34466.1"/>
    <property type="molecule type" value="Genomic_DNA"/>
</dbReference>
<evidence type="ECO:0000313" key="1">
    <source>
        <dbReference type="EMBL" id="ORY34466.1"/>
    </source>
</evidence>
<evidence type="ECO:0000313" key="2">
    <source>
        <dbReference type="Proteomes" id="UP000193642"/>
    </source>
</evidence>
<name>A0A1Y2BI72_9FUNG</name>
<organism evidence="1 2">
    <name type="scientific">Rhizoclosmatium globosum</name>
    <dbReference type="NCBI Taxonomy" id="329046"/>
    <lineage>
        <taxon>Eukaryota</taxon>
        <taxon>Fungi</taxon>
        <taxon>Fungi incertae sedis</taxon>
        <taxon>Chytridiomycota</taxon>
        <taxon>Chytridiomycota incertae sedis</taxon>
        <taxon>Chytridiomycetes</taxon>
        <taxon>Chytridiales</taxon>
        <taxon>Chytriomycetaceae</taxon>
        <taxon>Rhizoclosmatium</taxon>
    </lineage>
</organism>
<keyword evidence="2" id="KW-1185">Reference proteome</keyword>
<accession>A0A1Y2BI72</accession>
<proteinExistence type="predicted"/>
<dbReference type="Proteomes" id="UP000193642">
    <property type="component" value="Unassembled WGS sequence"/>
</dbReference>
<sequence>MHLRLEEILVFQVVIDAEGSKHERHCNSSSVLDPWQIFLNSFLGRSLNGIVSWHLKNGVKKHEALNLAAASAHLTNYGGPVISNVEVHPIFYGNANYQSETNAFYAGVTQSSWYDVMAQYNVYRGSAVPGFSVPATLSTLDDVNDIQPFLTNLIQTGQIKPTANTYYPIHFAPGISITQGGGASCSVFCAYHGTIDISSLNVGTKYLYYGVMPDQGGSCAGGCGSDPSEVNNMFSVASHELAEAATDAAVGVATTTGSPLAWYDNTNGEIGDICNAQQGTTVGGDGVTYVVQTIWSNSANSCVASGPKPKTTTTAVVKKTTTTAAVVKTTTAAVKTTTAATTCAHSKCVTGVALRSSCDSCVGQIIAQDSYCGSTSWDSVCVGEVKSICGITC</sequence>
<dbReference type="OrthoDB" id="2115419at2759"/>
<protein>
    <submittedName>
        <fullName evidence="1">Uncharacterized protein</fullName>
    </submittedName>
</protein>
<gene>
    <name evidence="1" type="ORF">BCR33DRAFT_790934</name>
</gene>